<gene>
    <name evidence="2" type="ORF">X808_11770</name>
</gene>
<feature type="transmembrane region" description="Helical" evidence="1">
    <location>
        <begin position="32"/>
        <end position="50"/>
    </location>
</feature>
<protein>
    <submittedName>
        <fullName evidence="2">Uncharacterized protein</fullName>
    </submittedName>
</protein>
<dbReference type="PATRIC" id="fig|1433287.3.peg.1179"/>
<evidence type="ECO:0000313" key="2">
    <source>
        <dbReference type="EMBL" id="AHG75700.1"/>
    </source>
</evidence>
<dbReference type="AlphaFoldDB" id="W0QCY4"/>
<keyword evidence="1" id="KW-1133">Transmembrane helix</keyword>
<keyword evidence="1" id="KW-0812">Transmembrane</keyword>
<dbReference type="OrthoDB" id="5690671at2"/>
<dbReference type="HOGENOM" id="CLU_2001123_0_0_6"/>
<keyword evidence="1" id="KW-0472">Membrane</keyword>
<reference evidence="2 3" key="1">
    <citation type="submission" date="2013-12" db="EMBL/GenBank/DDBJ databases">
        <title>Annotation of the Mannheimia varigena USDA-ARS-USMARC-1296 complete genome.</title>
        <authorList>
            <person name="Harhay G.P."/>
            <person name="Clawson M.L."/>
            <person name="Murray R.W."/>
            <person name="Lubbers B.V."/>
            <person name="Heaton M.P."/>
            <person name="Chitko-Mckown C.G."/>
            <person name="Harhay D.M."/>
            <person name="Smith T.P.L."/>
        </authorList>
    </citation>
    <scope>NUCLEOTIDE SEQUENCE [LARGE SCALE GENOMIC DNA]</scope>
    <source>
        <strain evidence="2 3">USDA-ARS-USMARC-1296</strain>
    </source>
</reference>
<proteinExistence type="predicted"/>
<organism evidence="2 3">
    <name type="scientific">Mannheimia varigena USDA-ARS-USMARC-1296</name>
    <dbReference type="NCBI Taxonomy" id="1433287"/>
    <lineage>
        <taxon>Bacteria</taxon>
        <taxon>Pseudomonadati</taxon>
        <taxon>Pseudomonadota</taxon>
        <taxon>Gammaproteobacteria</taxon>
        <taxon>Pasteurellales</taxon>
        <taxon>Pasteurellaceae</taxon>
        <taxon>Mannheimia</taxon>
    </lineage>
</organism>
<evidence type="ECO:0000313" key="3">
    <source>
        <dbReference type="Proteomes" id="UP000066995"/>
    </source>
</evidence>
<accession>W0QCY4</accession>
<dbReference type="Proteomes" id="UP000066995">
    <property type="component" value="Chromosome"/>
</dbReference>
<dbReference type="RefSeq" id="WP_025217415.1">
    <property type="nucleotide sequence ID" value="NZ_CP006943.1"/>
</dbReference>
<dbReference type="KEGG" id="mvi:X808_11770"/>
<sequence length="124" mass="14547">MEKIKMGNFCYFIMLSIITFFAILIFNKIGWANAGILLVVFFTFFAASIVRKNQEIKRGLEEKELNEWLEKELKRPIVQDKLRHLPPNDIDDEIDTIATGKVSWTDKEGKMTDLFDIEINIKYK</sequence>
<dbReference type="EMBL" id="CP006943">
    <property type="protein sequence ID" value="AHG75700.1"/>
    <property type="molecule type" value="Genomic_DNA"/>
</dbReference>
<evidence type="ECO:0000256" key="1">
    <source>
        <dbReference type="SAM" id="Phobius"/>
    </source>
</evidence>
<feature type="transmembrane region" description="Helical" evidence="1">
    <location>
        <begin position="9"/>
        <end position="26"/>
    </location>
</feature>
<name>W0QCY4_9PAST</name>
<keyword evidence="3" id="KW-1185">Reference proteome</keyword>